<dbReference type="PANTHER" id="PTHR28037:SF1">
    <property type="entry name" value="ALCOHOL O-ACETYLTRANSFERASE 1-RELATED"/>
    <property type="match status" value="1"/>
</dbReference>
<dbReference type="SUPFAM" id="SSF52777">
    <property type="entry name" value="CoA-dependent acyltransferases"/>
    <property type="match status" value="1"/>
</dbReference>
<evidence type="ECO:0000313" key="1">
    <source>
        <dbReference type="EMBL" id="KAJ7725005.1"/>
    </source>
</evidence>
<protein>
    <submittedName>
        <fullName evidence="1">Alcohol acetyltransferase</fullName>
    </submittedName>
</protein>
<dbReference type="GO" id="GO:0008080">
    <property type="term" value="F:N-acetyltransferase activity"/>
    <property type="evidence" value="ECO:0007669"/>
    <property type="project" value="TreeGrafter"/>
</dbReference>
<dbReference type="InterPro" id="IPR052058">
    <property type="entry name" value="Alcohol_O-acetyltransferase"/>
</dbReference>
<evidence type="ECO:0000313" key="2">
    <source>
        <dbReference type="Proteomes" id="UP001215280"/>
    </source>
</evidence>
<dbReference type="InterPro" id="IPR010828">
    <property type="entry name" value="Atf2/Sli1-like"/>
</dbReference>
<name>A0AAD7MPA5_9AGAR</name>
<accession>A0AAD7MPA5</accession>
<gene>
    <name evidence="1" type="ORF">DFH07DRAFT_1066951</name>
</gene>
<dbReference type="EMBL" id="JARJLG010000232">
    <property type="protein sequence ID" value="KAJ7725005.1"/>
    <property type="molecule type" value="Genomic_DNA"/>
</dbReference>
<dbReference type="Proteomes" id="UP001215280">
    <property type="component" value="Unassembled WGS sequence"/>
</dbReference>
<reference evidence="1" key="1">
    <citation type="submission" date="2023-03" db="EMBL/GenBank/DDBJ databases">
        <title>Massive genome expansion in bonnet fungi (Mycena s.s.) driven by repeated elements and novel gene families across ecological guilds.</title>
        <authorList>
            <consortium name="Lawrence Berkeley National Laboratory"/>
            <person name="Harder C.B."/>
            <person name="Miyauchi S."/>
            <person name="Viragh M."/>
            <person name="Kuo A."/>
            <person name="Thoen E."/>
            <person name="Andreopoulos B."/>
            <person name="Lu D."/>
            <person name="Skrede I."/>
            <person name="Drula E."/>
            <person name="Henrissat B."/>
            <person name="Morin E."/>
            <person name="Kohler A."/>
            <person name="Barry K."/>
            <person name="LaButti K."/>
            <person name="Morin E."/>
            <person name="Salamov A."/>
            <person name="Lipzen A."/>
            <person name="Mereny Z."/>
            <person name="Hegedus B."/>
            <person name="Baldrian P."/>
            <person name="Stursova M."/>
            <person name="Weitz H."/>
            <person name="Taylor A."/>
            <person name="Grigoriev I.V."/>
            <person name="Nagy L.G."/>
            <person name="Martin F."/>
            <person name="Kauserud H."/>
        </authorList>
    </citation>
    <scope>NUCLEOTIDE SEQUENCE</scope>
    <source>
        <strain evidence="1">CBHHK188m</strain>
    </source>
</reference>
<keyword evidence="2" id="KW-1185">Reference proteome</keyword>
<dbReference type="Pfam" id="PF07247">
    <property type="entry name" value="AATase"/>
    <property type="match status" value="2"/>
</dbReference>
<comment type="caution">
    <text evidence="1">The sequence shown here is derived from an EMBL/GenBank/DDBJ whole genome shotgun (WGS) entry which is preliminary data.</text>
</comment>
<proteinExistence type="predicted"/>
<dbReference type="PANTHER" id="PTHR28037">
    <property type="entry name" value="ALCOHOL O-ACETYLTRANSFERASE 1-RELATED"/>
    <property type="match status" value="1"/>
</dbReference>
<dbReference type="AlphaFoldDB" id="A0AAD7MPA5"/>
<organism evidence="1 2">
    <name type="scientific">Mycena maculata</name>
    <dbReference type="NCBI Taxonomy" id="230809"/>
    <lineage>
        <taxon>Eukaryota</taxon>
        <taxon>Fungi</taxon>
        <taxon>Dikarya</taxon>
        <taxon>Basidiomycota</taxon>
        <taxon>Agaricomycotina</taxon>
        <taxon>Agaricomycetes</taxon>
        <taxon>Agaricomycetidae</taxon>
        <taxon>Agaricales</taxon>
        <taxon>Marasmiineae</taxon>
        <taxon>Mycenaceae</taxon>
        <taxon>Mycena</taxon>
    </lineage>
</organism>
<sequence>MGGVTAYMSSPNHLRPVGLFESFHVYRHFLGLDSGVVSSATYTNVERAILIKENIFPALRKVIETHPSLAVRLEAEDSKPVFVRLETIELSLVVQFTDNNDLEAAIQGQLSRPFDTSTQLPLWRVEVLNDGTVVLIFHHGIGDGLSGVAFHQSLLTALQGVIVGDDSPLVVVPPSLSLRPPIEAVTSLWPSLGKIFAELFALFAPASWAPLHSAWTANPVSQTPDIKPLVKLMAFSSAEMSGFAKVCRSHGATVTSALYVLACATASRLVPPNAPQYKTLSAYVAISLRGVAGAPAAAMCDYVSAHHTFPPVHPAFSWPAAKAYAAELQRQRRTAREEIGMLMFLFGNVAAFLRGKLGSKRGATFEVSNVGRVALADSESGPWRVGRMTFAQCDVVIGAALKLNVIGDPTGAVTVTLTWGEDAIERTLVESFAAQFQDGLRALIV</sequence>
<dbReference type="Gene3D" id="3.30.559.10">
    <property type="entry name" value="Chloramphenicol acetyltransferase-like domain"/>
    <property type="match status" value="1"/>
</dbReference>
<dbReference type="InterPro" id="IPR023213">
    <property type="entry name" value="CAT-like_dom_sf"/>
</dbReference>